<feature type="transmembrane region" description="Helical" evidence="1">
    <location>
        <begin position="14"/>
        <end position="32"/>
    </location>
</feature>
<dbReference type="KEGG" id="thb:N186_06735"/>
<keyword evidence="1" id="KW-0472">Membrane</keyword>
<dbReference type="Proteomes" id="UP000015543">
    <property type="component" value="Chromosome"/>
</dbReference>
<name>S5Z8L1_9CREN</name>
<dbReference type="HOGENOM" id="CLU_1105257_0_0_2"/>
<sequence>MVAKHVKAQIKRKITWMHIVTFVFATAVAYVLAVVSSLIFPVLGAPGVSALYVAAAIYVPLGVWMGMWGALAGYFSCLFLGLYPSGYTLLQSVVWSFADFIEAFIPAFLFRVLKIDPDFTVKRGWAAKLFPLFISLGSIILLVGITIQVLWGSLGEPFTSIYVYSVYTGLALALLGLLVGLLVGDKKTWATYIVGVILTSFISGLWGAGTLTIFNFPPPLPSEAFWPVFVGWVAGDLIVLSVLSTALLVALTPVFKRTGLYVEKWWA</sequence>
<evidence type="ECO:0000313" key="2">
    <source>
        <dbReference type="EMBL" id="AGT35685.1"/>
    </source>
</evidence>
<accession>S5Z8L1</accession>
<keyword evidence="3" id="KW-1185">Reference proteome</keyword>
<dbReference type="PATRIC" id="fig|1365176.7.peg.1327"/>
<feature type="transmembrane region" description="Helical" evidence="1">
    <location>
        <begin position="229"/>
        <end position="251"/>
    </location>
</feature>
<feature type="transmembrane region" description="Helical" evidence="1">
    <location>
        <begin position="125"/>
        <end position="149"/>
    </location>
</feature>
<feature type="transmembrane region" description="Helical" evidence="1">
    <location>
        <begin position="161"/>
        <end position="182"/>
    </location>
</feature>
<evidence type="ECO:0000256" key="1">
    <source>
        <dbReference type="SAM" id="Phobius"/>
    </source>
</evidence>
<evidence type="ECO:0008006" key="4">
    <source>
        <dbReference type="Google" id="ProtNLM"/>
    </source>
</evidence>
<dbReference type="AlphaFoldDB" id="S5Z8L1"/>
<keyword evidence="1" id="KW-0812">Transmembrane</keyword>
<dbReference type="EMBL" id="CP006646">
    <property type="protein sequence ID" value="AGT35685.1"/>
    <property type="molecule type" value="Genomic_DNA"/>
</dbReference>
<feature type="transmembrane region" description="Helical" evidence="1">
    <location>
        <begin position="189"/>
        <end position="209"/>
    </location>
</feature>
<reference evidence="2 3" key="1">
    <citation type="journal article" date="2013" name="Genome Announc.">
        <title>Complete Genomic Sequence of 'Thermofilum adornatus' Strain 1910bT, a Hyperthermophilic Anaerobic Organotrophic Crenarchaeon.</title>
        <authorList>
            <person name="Dominova I.N."/>
            <person name="Kublanov I.V."/>
            <person name="Podosokorskaya O.A."/>
            <person name="Derbikova K.S."/>
            <person name="Patrushev M.V."/>
            <person name="Toshchakov S.V."/>
        </authorList>
    </citation>
    <scope>NUCLEOTIDE SEQUENCE [LARGE SCALE GENOMIC DNA]</scope>
    <source>
        <strain evidence="3">1910b</strain>
    </source>
</reference>
<feature type="transmembrane region" description="Helical" evidence="1">
    <location>
        <begin position="68"/>
        <end position="87"/>
    </location>
</feature>
<proteinExistence type="predicted"/>
<protein>
    <recommendedName>
        <fullName evidence="4">ECF transporter S component</fullName>
    </recommendedName>
</protein>
<gene>
    <name evidence="2" type="ORF">N186_06735</name>
</gene>
<dbReference type="eggNOG" id="arCOG07678">
    <property type="taxonomic scope" value="Archaea"/>
</dbReference>
<organism evidence="2 3">
    <name type="scientific">Thermofilum adornatum</name>
    <dbReference type="NCBI Taxonomy" id="1365176"/>
    <lineage>
        <taxon>Archaea</taxon>
        <taxon>Thermoproteota</taxon>
        <taxon>Thermoprotei</taxon>
        <taxon>Thermofilales</taxon>
        <taxon>Thermofilaceae</taxon>
        <taxon>Thermofilum</taxon>
    </lineage>
</organism>
<evidence type="ECO:0000313" key="3">
    <source>
        <dbReference type="Proteomes" id="UP000015543"/>
    </source>
</evidence>
<keyword evidence="1" id="KW-1133">Transmembrane helix</keyword>